<gene>
    <name evidence="1" type="ORF">KUCAC02_005624</name>
</gene>
<organism evidence="1 2">
    <name type="scientific">Chaenocephalus aceratus</name>
    <name type="common">Blackfin icefish</name>
    <name type="synonym">Chaenichthys aceratus</name>
    <dbReference type="NCBI Taxonomy" id="36190"/>
    <lineage>
        <taxon>Eukaryota</taxon>
        <taxon>Metazoa</taxon>
        <taxon>Chordata</taxon>
        <taxon>Craniata</taxon>
        <taxon>Vertebrata</taxon>
        <taxon>Euteleostomi</taxon>
        <taxon>Actinopterygii</taxon>
        <taxon>Neopterygii</taxon>
        <taxon>Teleostei</taxon>
        <taxon>Neoteleostei</taxon>
        <taxon>Acanthomorphata</taxon>
        <taxon>Eupercaria</taxon>
        <taxon>Perciformes</taxon>
        <taxon>Notothenioidei</taxon>
        <taxon>Channichthyidae</taxon>
        <taxon>Chaenocephalus</taxon>
    </lineage>
</organism>
<evidence type="ECO:0000313" key="2">
    <source>
        <dbReference type="Proteomes" id="UP001057452"/>
    </source>
</evidence>
<sequence>MTGGRSIGTSLIITGHFDRQVFNLPVFNKCDQLKNGNYRLTATLIYTYILYILFLVLLGPTNVSLSKALTNQLTALHK</sequence>
<dbReference type="Proteomes" id="UP001057452">
    <property type="component" value="Chromosome 13"/>
</dbReference>
<accession>A0ACB9WPZ2</accession>
<comment type="caution">
    <text evidence="1">The sequence shown here is derived from an EMBL/GenBank/DDBJ whole genome shotgun (WGS) entry which is preliminary data.</text>
</comment>
<name>A0ACB9WPZ2_CHAAC</name>
<protein>
    <submittedName>
        <fullName evidence="1">Uncharacterized protein</fullName>
    </submittedName>
</protein>
<proteinExistence type="predicted"/>
<dbReference type="EMBL" id="CM043797">
    <property type="protein sequence ID" value="KAI4815480.1"/>
    <property type="molecule type" value="Genomic_DNA"/>
</dbReference>
<reference evidence="1" key="1">
    <citation type="submission" date="2022-05" db="EMBL/GenBank/DDBJ databases">
        <title>Chromosome-level genome of Chaenocephalus aceratus.</title>
        <authorList>
            <person name="Park H."/>
        </authorList>
    </citation>
    <scope>NUCLEOTIDE SEQUENCE</scope>
    <source>
        <strain evidence="1">KU_202001</strain>
    </source>
</reference>
<evidence type="ECO:0000313" key="1">
    <source>
        <dbReference type="EMBL" id="KAI4815480.1"/>
    </source>
</evidence>
<keyword evidence="2" id="KW-1185">Reference proteome</keyword>